<dbReference type="Gene3D" id="3.40.50.1820">
    <property type="entry name" value="alpha/beta hydrolase"/>
    <property type="match status" value="1"/>
</dbReference>
<dbReference type="AlphaFoldDB" id="A0A2T2YPK3"/>
<dbReference type="RefSeq" id="WP_106933610.1">
    <property type="nucleotide sequence ID" value="NZ_PYFT01000001.1"/>
</dbReference>
<dbReference type="OrthoDB" id="489469at2"/>
<comment type="caution">
    <text evidence="1">The sequence shown here is derived from an EMBL/GenBank/DDBJ whole genome shotgun (WGS) entry which is preliminary data.</text>
</comment>
<dbReference type="InterPro" id="IPR029058">
    <property type="entry name" value="AB_hydrolase_fold"/>
</dbReference>
<dbReference type="EMBL" id="PYFT01000001">
    <property type="protein sequence ID" value="PSR57445.1"/>
    <property type="molecule type" value="Genomic_DNA"/>
</dbReference>
<dbReference type="Proteomes" id="UP000240357">
    <property type="component" value="Unassembled WGS sequence"/>
</dbReference>
<sequence>MPNPIILIHGYSDEGKSFETWKKILVKEKGYRSEQVQICSYKSLTNEVTIKDIAEGFDRALRINKHINSTEPFDAIVHSTGILVLRSWLSVYGRHRQIKHIIALAPSSFGSPLAHKGRSWIGAIFKGNKELKPDFLEAGDLVLDGLELGSRFTWDLAHRDLFDKDTIFYGPSADTPYVFTFCGNTQYKGLRGLVASAPGTDGTVRWAGCALNSRKITLDFTKPDEDGRYDITDWPVDKRTNLAMPFIPVEGINHASIIENPSDELIKMVIQALDVNTEEGYKNWIQTATKISKQTLAAMDPWQQFVVRAHDERGDPITDYNLQFYKISSNKTDWEPIAIDVHAYTSDNSYRCFHVNLKDLDAQNIQSLKLEFMASTGTELLGYYEYVADDVKITTTDKSPTFTIDLTPFLHEKNKKIFFPFTTTIIEIILNREPLPLRDVNKIMFFMDRTD</sequence>
<evidence type="ECO:0000313" key="2">
    <source>
        <dbReference type="Proteomes" id="UP000240357"/>
    </source>
</evidence>
<name>A0A2T2YPK3_9BACT</name>
<evidence type="ECO:0008006" key="3">
    <source>
        <dbReference type="Google" id="ProtNLM"/>
    </source>
</evidence>
<protein>
    <recommendedName>
        <fullName evidence="3">Alpha/beta hydrolase</fullName>
    </recommendedName>
</protein>
<gene>
    <name evidence="1" type="ORF">AHMF7605_24785</name>
</gene>
<accession>A0A2T2YPK3</accession>
<reference evidence="1 2" key="1">
    <citation type="submission" date="2018-03" db="EMBL/GenBank/DDBJ databases">
        <title>Adhaeribacter sp. HMF7605 Genome sequencing and assembly.</title>
        <authorList>
            <person name="Kang H."/>
            <person name="Kang J."/>
            <person name="Cha I."/>
            <person name="Kim H."/>
            <person name="Joh K."/>
        </authorList>
    </citation>
    <scope>NUCLEOTIDE SEQUENCE [LARGE SCALE GENOMIC DNA]</scope>
    <source>
        <strain evidence="1 2">HMF7605</strain>
    </source>
</reference>
<dbReference type="SUPFAM" id="SSF53474">
    <property type="entry name" value="alpha/beta-Hydrolases"/>
    <property type="match status" value="1"/>
</dbReference>
<evidence type="ECO:0000313" key="1">
    <source>
        <dbReference type="EMBL" id="PSR57445.1"/>
    </source>
</evidence>
<keyword evidence="2" id="KW-1185">Reference proteome</keyword>
<organism evidence="1 2">
    <name type="scientific">Adhaeribacter arboris</name>
    <dbReference type="NCBI Taxonomy" id="2072846"/>
    <lineage>
        <taxon>Bacteria</taxon>
        <taxon>Pseudomonadati</taxon>
        <taxon>Bacteroidota</taxon>
        <taxon>Cytophagia</taxon>
        <taxon>Cytophagales</taxon>
        <taxon>Hymenobacteraceae</taxon>
        <taxon>Adhaeribacter</taxon>
    </lineage>
</organism>
<proteinExistence type="predicted"/>